<organism evidence="1 2">
    <name type="scientific">Sporormia fimetaria CBS 119925</name>
    <dbReference type="NCBI Taxonomy" id="1340428"/>
    <lineage>
        <taxon>Eukaryota</taxon>
        <taxon>Fungi</taxon>
        <taxon>Dikarya</taxon>
        <taxon>Ascomycota</taxon>
        <taxon>Pezizomycotina</taxon>
        <taxon>Dothideomycetes</taxon>
        <taxon>Pleosporomycetidae</taxon>
        <taxon>Pleosporales</taxon>
        <taxon>Sporormiaceae</taxon>
        <taxon>Sporormia</taxon>
    </lineage>
</organism>
<dbReference type="EMBL" id="MU006562">
    <property type="protein sequence ID" value="KAF2751550.1"/>
    <property type="molecule type" value="Genomic_DNA"/>
</dbReference>
<accession>A0A6A6VPL5</accession>
<dbReference type="AlphaFoldDB" id="A0A6A6VPL5"/>
<evidence type="ECO:0000313" key="1">
    <source>
        <dbReference type="EMBL" id="KAF2751550.1"/>
    </source>
</evidence>
<protein>
    <submittedName>
        <fullName evidence="1">Uncharacterized protein</fullName>
    </submittedName>
</protein>
<dbReference type="Proteomes" id="UP000799440">
    <property type="component" value="Unassembled WGS sequence"/>
</dbReference>
<gene>
    <name evidence="1" type="ORF">M011DRAFT_503883</name>
</gene>
<name>A0A6A6VPL5_9PLEO</name>
<proteinExistence type="predicted"/>
<reference evidence="1" key="1">
    <citation type="journal article" date="2020" name="Stud. Mycol.">
        <title>101 Dothideomycetes genomes: a test case for predicting lifestyles and emergence of pathogens.</title>
        <authorList>
            <person name="Haridas S."/>
            <person name="Albert R."/>
            <person name="Binder M."/>
            <person name="Bloem J."/>
            <person name="Labutti K."/>
            <person name="Salamov A."/>
            <person name="Andreopoulos B."/>
            <person name="Baker S."/>
            <person name="Barry K."/>
            <person name="Bills G."/>
            <person name="Bluhm B."/>
            <person name="Cannon C."/>
            <person name="Castanera R."/>
            <person name="Culley D."/>
            <person name="Daum C."/>
            <person name="Ezra D."/>
            <person name="Gonzalez J."/>
            <person name="Henrissat B."/>
            <person name="Kuo A."/>
            <person name="Liang C."/>
            <person name="Lipzen A."/>
            <person name="Lutzoni F."/>
            <person name="Magnuson J."/>
            <person name="Mondo S."/>
            <person name="Nolan M."/>
            <person name="Ohm R."/>
            <person name="Pangilinan J."/>
            <person name="Park H.-J."/>
            <person name="Ramirez L."/>
            <person name="Alfaro M."/>
            <person name="Sun H."/>
            <person name="Tritt A."/>
            <person name="Yoshinaga Y."/>
            <person name="Zwiers L.-H."/>
            <person name="Turgeon B."/>
            <person name="Goodwin S."/>
            <person name="Spatafora J."/>
            <person name="Crous P."/>
            <person name="Grigoriev I."/>
        </authorList>
    </citation>
    <scope>NUCLEOTIDE SEQUENCE</scope>
    <source>
        <strain evidence="1">CBS 119925</strain>
    </source>
</reference>
<keyword evidence="2" id="KW-1185">Reference proteome</keyword>
<sequence>MSTLRGGRGPVEIHAYVQAAAASRSGSGSGTGLVERLLDVRIAIDVCEGWTFDVVGERRLTMRLGTGGRRQGCRGPWRGPERQYRLRGSTRLSLFSLTFYHISPYYQSPINPGLPYTSLHDQPRALVSLLQIKSGSVIDTQFARTPPYTRPCERQKGKRDALSAISAKSGSSVPAAAMETLSFLVTRTAPVVIGTWRACFYTAPFCMSPIHAAESRL</sequence>
<evidence type="ECO:0000313" key="2">
    <source>
        <dbReference type="Proteomes" id="UP000799440"/>
    </source>
</evidence>